<dbReference type="InterPro" id="IPR020806">
    <property type="entry name" value="PKS_PP-bd"/>
</dbReference>
<dbReference type="InterPro" id="IPR016039">
    <property type="entry name" value="Thiolase-like"/>
</dbReference>
<dbReference type="InterPro" id="IPR036736">
    <property type="entry name" value="ACP-like_sf"/>
</dbReference>
<dbReference type="SUPFAM" id="SSF51735">
    <property type="entry name" value="NAD(P)-binding Rossmann-fold domains"/>
    <property type="match status" value="2"/>
</dbReference>
<keyword evidence="2" id="KW-0597">Phosphoprotein</keyword>
<dbReference type="FunFam" id="3.40.47.10:FF:000019">
    <property type="entry name" value="Polyketide synthase type I"/>
    <property type="match status" value="1"/>
</dbReference>
<sequence>MTLSPTKRALLALKEMQAKLEANEQAKTEPIAIIGMSCRFPGANDPEAYWQMLRNGVDAMTEVPSDRWDINTYYDPNPDAPEKMYVRKAGFLDRVDQFDPQFFGISPREAVNMDPQQRLLLEVSWEALENAGIAPDKILGSQTGVFVGIMNLDYFQLASTPNRVDAHTATGNAFSVTSGRLSYNLGLQGPSMAIDTACSSSLVSVHTACQSLRSKECNLALAAGVNLIITPTVMINECRAKMLAPDGHCKTFDASADGYARGEGCGILVLKRLSDAIADGDNILALIRGSAVNQDGRSGGLTVPNGPAQQAVIRSALANAGVEPGQVSYVEAHGTGTSLGDPIELRALGAVLGKGRSQDQPLQVGSVKTNMGHLEAAAGVAGLIKLVLALQHKEIPPHLHLKNPNPHIPWGELPIKITTELTPWTPINGKRIAGLSSFGFSGTNAHIVVEEAPSREMGRKDDSISEERSLHLLSLSAKSEEALKQLANRFSAAFKANPNLNFADVCFTSNTGRSVFDHKLALVAENTIQACEQLTDFSAGKEASGVFAGLPQETRRPKVAFLFTGQGSQYVGMGRQLYEQAPTFRQALDRCDAILRPYLQQPLLSVLYPKDGSNSPIDQTAYTQPALFALEYALYELWRSWGITPNVVMGHSVGEYVAACVAGVFSLEDGLKLIAERSRLMQALPPGGEMAAVLADEATVRTAISPYGQKVAIAAINGPQNVVISGEGESVQAAIAELQAKGIESRRLSVSHAFHSPLMEPMLDAFEKQAVTVTYSEPKIDLISNLTGQLVRGVEVSQASYWRRHVREAVRFADGMKTLQAQAIDIFVEIGPHTVLSGMGRQCLPEGSEVWLPSLRRGQNDWQQLLQSLGTLYANGLNVDWSGFDRDYQRAKVSLPTYPFQGQRYWVKVDSPKQQSSIISLEKPESQSIHNFLQSNDTKELTRTLELVEQLPTEQVVSLLENLRLASLSERITKLSPERHELLTQLLQQDRQQQTLAKGRNSLYQIQWQPQNRKALPQQIQTTQRGKWVIFSDRTGVGQALAELLQELGEKCLMIYPGEAYETLEDGHRKINPENLSDFQRLFQELTATNGLPFRGIVHLWSLETRSHQITPSSLEVAQVLGSGSVLHLVQALLNFTNSISPKLWLATCGTQAVEAKPVPLAVANAPLWGLGRVIALEHSEIWGGLVDLDPNTSGKEGTTSQAKSLLAEIWQPDDEDQIAIRGKQRYVPRLVRSSNLKPQPLHLQANATYLITGGLGSLGLQTAQWMVEQGARNLVLLGRKGLPDRNQWSTIPHETDTWERVKAIQSLEDMGAKIIVAQADVSNSEQMTAVFEQLRDPQIPLKGIVHAAGVTDYKVLQDIDFSTLQYTLKSKVVGTWLLHHLSQEMNLDFFVCFSSIASVWGSRGQAHYAAGNHFLDAIAHHRLALGLPALSINWGPWTGGGMASAETQTLLKRMGVEAWLPEDGIAVLAEVLGTNIAQITAAQIEWSVFKPIYEVKGQKPLLELINKQPQEKIESPQAKRPEVIQQLEDLPANKRYSFLVSHLQTTVAKVLGLEQSQLPQIRQGFVELGMDSLMAVELKTRLETSLGQTLSSTLAFNYPNIETLAQYLATEVLALEQAVETVSNLPKDSQEATRLSADLEQLSSSELASLLDEELNSWSMVNG</sequence>
<dbReference type="Proteomes" id="UP000076925">
    <property type="component" value="Unassembled WGS sequence"/>
</dbReference>
<evidence type="ECO:0000256" key="2">
    <source>
        <dbReference type="ARBA" id="ARBA00022553"/>
    </source>
</evidence>
<gene>
    <name evidence="6" type="ORF">WA1_26505</name>
</gene>
<dbReference type="Pfam" id="PF21394">
    <property type="entry name" value="Beta-ketacyl_N"/>
    <property type="match status" value="1"/>
</dbReference>
<dbReference type="InterPro" id="IPR014030">
    <property type="entry name" value="Ketoacyl_synth_N"/>
</dbReference>
<dbReference type="InterPro" id="IPR036291">
    <property type="entry name" value="NAD(P)-bd_dom_sf"/>
</dbReference>
<organism evidence="6 7">
    <name type="scientific">Scytonema hofmannii PCC 7110</name>
    <dbReference type="NCBI Taxonomy" id="128403"/>
    <lineage>
        <taxon>Bacteria</taxon>
        <taxon>Bacillati</taxon>
        <taxon>Cyanobacteriota</taxon>
        <taxon>Cyanophyceae</taxon>
        <taxon>Nostocales</taxon>
        <taxon>Scytonemataceae</taxon>
        <taxon>Scytonema</taxon>
    </lineage>
</organism>
<dbReference type="Pfam" id="PF08659">
    <property type="entry name" value="KR"/>
    <property type="match status" value="1"/>
</dbReference>
<dbReference type="InterPro" id="IPR013968">
    <property type="entry name" value="PKS_KR"/>
</dbReference>
<dbReference type="InterPro" id="IPR018201">
    <property type="entry name" value="Ketoacyl_synth_AS"/>
</dbReference>
<dbReference type="Pfam" id="PF02801">
    <property type="entry name" value="Ketoacyl-synt_C"/>
    <property type="match status" value="1"/>
</dbReference>
<dbReference type="InterPro" id="IPR057326">
    <property type="entry name" value="KR_dom"/>
</dbReference>
<comment type="caution">
    <text evidence="6">The sequence shown here is derived from an EMBL/GenBank/DDBJ whole genome shotgun (WGS) entry which is preliminary data.</text>
</comment>
<proteinExistence type="predicted"/>
<dbReference type="SUPFAM" id="SSF55048">
    <property type="entry name" value="Probable ACP-binding domain of malonyl-CoA ACP transacylase"/>
    <property type="match status" value="1"/>
</dbReference>
<evidence type="ECO:0000313" key="6">
    <source>
        <dbReference type="EMBL" id="KYC40370.1"/>
    </source>
</evidence>
<dbReference type="SUPFAM" id="SSF52151">
    <property type="entry name" value="FabD/lysophospholipase-like"/>
    <property type="match status" value="1"/>
</dbReference>
<dbReference type="GO" id="GO:0005737">
    <property type="term" value="C:cytoplasm"/>
    <property type="evidence" value="ECO:0007669"/>
    <property type="project" value="TreeGrafter"/>
</dbReference>
<dbReference type="SMART" id="SM00822">
    <property type="entry name" value="PKS_KR"/>
    <property type="match status" value="1"/>
</dbReference>
<dbReference type="Pfam" id="PF00109">
    <property type="entry name" value="ketoacyl-synt"/>
    <property type="match status" value="1"/>
</dbReference>
<dbReference type="InterPro" id="IPR016036">
    <property type="entry name" value="Malonyl_transacylase_ACP-bd"/>
</dbReference>
<dbReference type="RefSeq" id="WP_017746870.1">
    <property type="nucleotide sequence ID" value="NZ_KQ976354.1"/>
</dbReference>
<dbReference type="EMBL" id="ANNX02000029">
    <property type="protein sequence ID" value="KYC40370.1"/>
    <property type="molecule type" value="Genomic_DNA"/>
</dbReference>
<dbReference type="PANTHER" id="PTHR43775">
    <property type="entry name" value="FATTY ACID SYNTHASE"/>
    <property type="match status" value="1"/>
</dbReference>
<dbReference type="FunFam" id="3.40.366.10:FF:000002">
    <property type="entry name" value="Probable polyketide synthase 2"/>
    <property type="match status" value="1"/>
</dbReference>
<keyword evidence="1" id="KW-0596">Phosphopantetheine</keyword>
<dbReference type="GO" id="GO:0004315">
    <property type="term" value="F:3-oxoacyl-[acyl-carrier-protein] synthase activity"/>
    <property type="evidence" value="ECO:0007669"/>
    <property type="project" value="InterPro"/>
</dbReference>
<dbReference type="PANTHER" id="PTHR43775:SF37">
    <property type="entry name" value="SI:DKEY-61P9.11"/>
    <property type="match status" value="1"/>
</dbReference>
<dbReference type="OrthoDB" id="499075at2"/>
<dbReference type="GO" id="GO:0004312">
    <property type="term" value="F:fatty acid synthase activity"/>
    <property type="evidence" value="ECO:0007669"/>
    <property type="project" value="TreeGrafter"/>
</dbReference>
<dbReference type="GO" id="GO:0006633">
    <property type="term" value="P:fatty acid biosynthetic process"/>
    <property type="evidence" value="ECO:0007669"/>
    <property type="project" value="InterPro"/>
</dbReference>
<name>A0A139X6Q9_9CYAN</name>
<feature type="domain" description="Ketosynthase family 3 (KS3)" evidence="5">
    <location>
        <begin position="28"/>
        <end position="451"/>
    </location>
</feature>
<dbReference type="PROSITE" id="PS00606">
    <property type="entry name" value="KS3_1"/>
    <property type="match status" value="1"/>
</dbReference>
<dbReference type="SUPFAM" id="SSF53901">
    <property type="entry name" value="Thiolase-like"/>
    <property type="match status" value="1"/>
</dbReference>
<reference evidence="6 7" key="1">
    <citation type="journal article" date="2013" name="Genome Biol. Evol.">
        <title>Genomes of Stigonematalean cyanobacteria (subsection V) and the evolution of oxygenic photosynthesis from prokaryotes to plastids.</title>
        <authorList>
            <person name="Dagan T."/>
            <person name="Roettger M."/>
            <person name="Stucken K."/>
            <person name="Landan G."/>
            <person name="Koch R."/>
            <person name="Major P."/>
            <person name="Gould S.B."/>
            <person name="Goremykin V.V."/>
            <person name="Rippka R."/>
            <person name="Tandeau de Marsac N."/>
            <person name="Gugger M."/>
            <person name="Lockhart P.J."/>
            <person name="Allen J.F."/>
            <person name="Brune I."/>
            <person name="Maus I."/>
            <person name="Puhler A."/>
            <person name="Martin W.F."/>
        </authorList>
    </citation>
    <scope>NUCLEOTIDE SEQUENCE [LARGE SCALE GENOMIC DNA]</scope>
    <source>
        <strain evidence="6 7">PCC 7110</strain>
    </source>
</reference>
<dbReference type="InterPro" id="IPR014043">
    <property type="entry name" value="Acyl_transferase_dom"/>
</dbReference>
<dbReference type="InterPro" id="IPR049490">
    <property type="entry name" value="C883_1060-like_KR_N"/>
</dbReference>
<dbReference type="InterPro" id="IPR001227">
    <property type="entry name" value="Ac_transferase_dom_sf"/>
</dbReference>
<dbReference type="InterPro" id="IPR016035">
    <property type="entry name" value="Acyl_Trfase/lysoPLipase"/>
</dbReference>
<dbReference type="SMART" id="SM00825">
    <property type="entry name" value="PKS_KS"/>
    <property type="match status" value="1"/>
</dbReference>
<feature type="domain" description="Carrier" evidence="4">
    <location>
        <begin position="1538"/>
        <end position="1613"/>
    </location>
</feature>
<dbReference type="Pfam" id="PF00698">
    <property type="entry name" value="Acyl_transf_1"/>
    <property type="match status" value="1"/>
</dbReference>
<protein>
    <submittedName>
        <fullName evidence="6">Short-chain dehydrogenase</fullName>
    </submittedName>
</protein>
<dbReference type="SMART" id="SM00827">
    <property type="entry name" value="PKS_AT"/>
    <property type="match status" value="1"/>
</dbReference>
<dbReference type="PROSITE" id="PS50075">
    <property type="entry name" value="CARRIER"/>
    <property type="match status" value="1"/>
</dbReference>
<dbReference type="InterPro" id="IPR050091">
    <property type="entry name" value="PKS_NRPS_Biosynth_Enz"/>
</dbReference>
<accession>A0A139X6Q9</accession>
<dbReference type="Gene3D" id="3.40.47.10">
    <property type="match status" value="1"/>
</dbReference>
<dbReference type="Gene3D" id="3.30.70.3290">
    <property type="match status" value="1"/>
</dbReference>
<dbReference type="Gene3D" id="3.40.366.10">
    <property type="entry name" value="Malonyl-Coenzyme A Acyl Carrier Protein, domain 2"/>
    <property type="match status" value="1"/>
</dbReference>
<dbReference type="GO" id="GO:0005886">
    <property type="term" value="C:plasma membrane"/>
    <property type="evidence" value="ECO:0007669"/>
    <property type="project" value="TreeGrafter"/>
</dbReference>
<dbReference type="GO" id="GO:0071770">
    <property type="term" value="P:DIM/DIP cell wall layer assembly"/>
    <property type="evidence" value="ECO:0007669"/>
    <property type="project" value="TreeGrafter"/>
</dbReference>
<dbReference type="InterPro" id="IPR020841">
    <property type="entry name" value="PKS_Beta-ketoAc_synthase_dom"/>
</dbReference>
<evidence type="ECO:0000313" key="7">
    <source>
        <dbReference type="Proteomes" id="UP000076925"/>
    </source>
</evidence>
<dbReference type="CDD" id="cd00833">
    <property type="entry name" value="PKS"/>
    <property type="match status" value="1"/>
</dbReference>
<keyword evidence="7" id="KW-1185">Reference proteome</keyword>
<dbReference type="SMART" id="SM00823">
    <property type="entry name" value="PKS_PP"/>
    <property type="match status" value="1"/>
</dbReference>
<dbReference type="InterPro" id="IPR014031">
    <property type="entry name" value="Ketoacyl_synth_C"/>
</dbReference>
<dbReference type="NCBIfam" id="NF045894">
    <property type="entry name" value="PKS_plus_SDR"/>
    <property type="match status" value="1"/>
</dbReference>
<dbReference type="Pfam" id="PF00550">
    <property type="entry name" value="PP-binding"/>
    <property type="match status" value="1"/>
</dbReference>
<dbReference type="SMART" id="SM01294">
    <property type="entry name" value="PKS_PP_betabranch"/>
    <property type="match status" value="1"/>
</dbReference>
<dbReference type="GO" id="GO:0031177">
    <property type="term" value="F:phosphopantetheine binding"/>
    <property type="evidence" value="ECO:0007669"/>
    <property type="project" value="InterPro"/>
</dbReference>
<dbReference type="SUPFAM" id="SSF47336">
    <property type="entry name" value="ACP-like"/>
    <property type="match status" value="1"/>
</dbReference>
<dbReference type="STRING" id="128403.WA1_26505"/>
<dbReference type="Gene3D" id="1.10.1200.10">
    <property type="entry name" value="ACP-like"/>
    <property type="match status" value="1"/>
</dbReference>
<dbReference type="Pfam" id="PF22621">
    <property type="entry name" value="CurL-like_PKS_C"/>
    <property type="match status" value="1"/>
</dbReference>
<dbReference type="Gene3D" id="3.40.50.720">
    <property type="entry name" value="NAD(P)-binding Rossmann-like Domain"/>
    <property type="match status" value="1"/>
</dbReference>
<keyword evidence="3" id="KW-0808">Transferase</keyword>
<evidence type="ECO:0000256" key="3">
    <source>
        <dbReference type="ARBA" id="ARBA00022679"/>
    </source>
</evidence>
<dbReference type="InterPro" id="IPR009081">
    <property type="entry name" value="PP-bd_ACP"/>
</dbReference>
<evidence type="ECO:0000256" key="1">
    <source>
        <dbReference type="ARBA" id="ARBA00022450"/>
    </source>
</evidence>
<evidence type="ECO:0000259" key="5">
    <source>
        <dbReference type="PROSITE" id="PS52004"/>
    </source>
</evidence>
<evidence type="ECO:0000259" key="4">
    <source>
        <dbReference type="PROSITE" id="PS50075"/>
    </source>
</evidence>
<dbReference type="PROSITE" id="PS52004">
    <property type="entry name" value="KS3_2"/>
    <property type="match status" value="1"/>
</dbReference>
<dbReference type="CDD" id="cd08955">
    <property type="entry name" value="KR_2_FAS_SDR_x"/>
    <property type="match status" value="1"/>
</dbReference>